<accession>A0A9D4ZCT9</accession>
<keyword evidence="3" id="KW-1185">Reference proteome</keyword>
<keyword evidence="1" id="KW-1133">Transmembrane helix</keyword>
<name>A0A9D4ZCT9_ADICA</name>
<protein>
    <submittedName>
        <fullName evidence="2">Uncharacterized protein</fullName>
    </submittedName>
</protein>
<evidence type="ECO:0000313" key="2">
    <source>
        <dbReference type="EMBL" id="KAI5069352.1"/>
    </source>
</evidence>
<dbReference type="OrthoDB" id="1919527at2759"/>
<organism evidence="2 3">
    <name type="scientific">Adiantum capillus-veneris</name>
    <name type="common">Maidenhair fern</name>
    <dbReference type="NCBI Taxonomy" id="13818"/>
    <lineage>
        <taxon>Eukaryota</taxon>
        <taxon>Viridiplantae</taxon>
        <taxon>Streptophyta</taxon>
        <taxon>Embryophyta</taxon>
        <taxon>Tracheophyta</taxon>
        <taxon>Polypodiopsida</taxon>
        <taxon>Polypodiidae</taxon>
        <taxon>Polypodiales</taxon>
        <taxon>Pteridineae</taxon>
        <taxon>Pteridaceae</taxon>
        <taxon>Vittarioideae</taxon>
        <taxon>Adiantum</taxon>
    </lineage>
</organism>
<dbReference type="Proteomes" id="UP000886520">
    <property type="component" value="Chromosome 15"/>
</dbReference>
<reference evidence="2" key="1">
    <citation type="submission" date="2021-01" db="EMBL/GenBank/DDBJ databases">
        <title>Adiantum capillus-veneris genome.</title>
        <authorList>
            <person name="Fang Y."/>
            <person name="Liao Q."/>
        </authorList>
    </citation>
    <scope>NUCLEOTIDE SEQUENCE</scope>
    <source>
        <strain evidence="2">H3</strain>
        <tissue evidence="2">Leaf</tissue>
    </source>
</reference>
<sequence>MLQIWKPLNWWIHLHILLCLITPLIGIRLWLQTHPRNSVIDPAISNQNVDINSLVPHQDVLSKSPLRELIRSEVSLEYLSEIEQAIISEIGTKSALDVKLFAIPETVYTKNDNKLLYDYVHNQLRSARDVLSKKQGAFVLKLIESGVAQGSMMKKEHGDMGSLKNSIVVAFMKEEEDNLHFAMVAVSVEPRLGWRLITKKQRNEWNDVLSRVANTRLNEELKNLFAYPTKRVSGVEQPSALSN</sequence>
<dbReference type="AlphaFoldDB" id="A0A9D4ZCT9"/>
<evidence type="ECO:0000256" key="1">
    <source>
        <dbReference type="SAM" id="Phobius"/>
    </source>
</evidence>
<keyword evidence="1" id="KW-0472">Membrane</keyword>
<proteinExistence type="predicted"/>
<dbReference type="EMBL" id="JABFUD020000015">
    <property type="protein sequence ID" value="KAI5069352.1"/>
    <property type="molecule type" value="Genomic_DNA"/>
</dbReference>
<feature type="transmembrane region" description="Helical" evidence="1">
    <location>
        <begin position="12"/>
        <end position="31"/>
    </location>
</feature>
<comment type="caution">
    <text evidence="2">The sequence shown here is derived from an EMBL/GenBank/DDBJ whole genome shotgun (WGS) entry which is preliminary data.</text>
</comment>
<evidence type="ECO:0000313" key="3">
    <source>
        <dbReference type="Proteomes" id="UP000886520"/>
    </source>
</evidence>
<gene>
    <name evidence="2" type="ORF">GOP47_0015653</name>
</gene>
<keyword evidence="1" id="KW-0812">Transmembrane</keyword>